<dbReference type="SUPFAM" id="SSF54849">
    <property type="entry name" value="GroEL-intermediate domain like"/>
    <property type="match status" value="1"/>
</dbReference>
<reference evidence="8 9" key="2">
    <citation type="submission" date="2014-03" db="EMBL/GenBank/DDBJ databases">
        <title>The Genome Sequence of Anncaliia algerae insect isolate PRA339.</title>
        <authorList>
            <consortium name="The Broad Institute Genome Sequencing Platform"/>
            <consortium name="The Broad Institute Genome Sequencing Center for Infectious Disease"/>
            <person name="Cuomo C."/>
            <person name="Becnel J."/>
            <person name="Sanscrainte N."/>
            <person name="Walker B."/>
            <person name="Young S.K."/>
            <person name="Zeng Q."/>
            <person name="Gargeya S."/>
            <person name="Fitzgerald M."/>
            <person name="Haas B."/>
            <person name="Abouelleil A."/>
            <person name="Alvarado L."/>
            <person name="Arachchi H.M."/>
            <person name="Berlin A.M."/>
            <person name="Chapman S.B."/>
            <person name="Dewar J."/>
            <person name="Goldberg J."/>
            <person name="Griggs A."/>
            <person name="Gujja S."/>
            <person name="Hansen M."/>
            <person name="Howarth C."/>
            <person name="Imamovic A."/>
            <person name="Larimer J."/>
            <person name="McCowan C."/>
            <person name="Murphy C."/>
            <person name="Neiman D."/>
            <person name="Pearson M."/>
            <person name="Priest M."/>
            <person name="Roberts A."/>
            <person name="Saif S."/>
            <person name="Shea T."/>
            <person name="Sisk P."/>
            <person name="Sykes S."/>
            <person name="Wortman J."/>
            <person name="Nusbaum C."/>
            <person name="Birren B."/>
        </authorList>
    </citation>
    <scope>NUCLEOTIDE SEQUENCE [LARGE SCALE GENOMIC DNA]</scope>
    <source>
        <strain evidence="8 9">PRA339</strain>
    </source>
</reference>
<protein>
    <submittedName>
        <fullName evidence="8">Uncharacterized protein</fullName>
    </submittedName>
</protein>
<keyword evidence="9" id="KW-1185">Reference proteome</keyword>
<dbReference type="PROSITE" id="PS00750">
    <property type="entry name" value="TCP1_1"/>
    <property type="match status" value="1"/>
</dbReference>
<comment type="function">
    <text evidence="1">Molecular chaperone; assists the folding of proteins upon ATP hydrolysis.</text>
</comment>
<feature type="non-terminal residue" evidence="8">
    <location>
        <position position="478"/>
    </location>
</feature>
<keyword evidence="6 7" id="KW-0143">Chaperone</keyword>
<evidence type="ECO:0000256" key="2">
    <source>
        <dbReference type="ARBA" id="ARBA00008020"/>
    </source>
</evidence>
<dbReference type="Proteomes" id="UP000030655">
    <property type="component" value="Unassembled WGS sequence"/>
</dbReference>
<comment type="subunit">
    <text evidence="3">Component of the T-complex protein 1 (TCP1) complex.</text>
</comment>
<reference evidence="9" key="1">
    <citation type="submission" date="2013-02" db="EMBL/GenBank/DDBJ databases">
        <authorList>
            <consortium name="The Broad Institute Genome Sequencing Platform"/>
            <person name="Cuomo C."/>
            <person name="Becnel J."/>
            <person name="Sanscrainte N."/>
            <person name="Walker B."/>
            <person name="Young S.K."/>
            <person name="Zeng Q."/>
            <person name="Gargeya S."/>
            <person name="Fitzgerald M."/>
            <person name="Haas B."/>
            <person name="Abouelleil A."/>
            <person name="Alvarado L."/>
            <person name="Arachchi H.M."/>
            <person name="Berlin A.M."/>
            <person name="Chapman S.B."/>
            <person name="Dewar J."/>
            <person name="Goldberg J."/>
            <person name="Griggs A."/>
            <person name="Gujja S."/>
            <person name="Hansen M."/>
            <person name="Howarth C."/>
            <person name="Imamovic A."/>
            <person name="Larimer J."/>
            <person name="McCowan C."/>
            <person name="Murphy C."/>
            <person name="Neiman D."/>
            <person name="Pearson M."/>
            <person name="Priest M."/>
            <person name="Roberts A."/>
            <person name="Saif S."/>
            <person name="Shea T."/>
            <person name="Sisk P."/>
            <person name="Sykes S."/>
            <person name="Wortman J."/>
            <person name="Nusbaum C."/>
            <person name="Birren B."/>
        </authorList>
    </citation>
    <scope>NUCLEOTIDE SEQUENCE [LARGE SCALE GENOMIC DNA]</scope>
    <source>
        <strain evidence="9">PRA339</strain>
    </source>
</reference>
<accession>A0A059F525</accession>
<dbReference type="PANTHER" id="PTHR11353">
    <property type="entry name" value="CHAPERONIN"/>
    <property type="match status" value="1"/>
</dbReference>
<evidence type="ECO:0000256" key="1">
    <source>
        <dbReference type="ARBA" id="ARBA00002912"/>
    </source>
</evidence>
<dbReference type="InterPro" id="IPR027409">
    <property type="entry name" value="GroEL-like_apical_dom_sf"/>
</dbReference>
<evidence type="ECO:0000256" key="5">
    <source>
        <dbReference type="ARBA" id="ARBA00022840"/>
    </source>
</evidence>
<dbReference type="GO" id="GO:0016887">
    <property type="term" value="F:ATP hydrolysis activity"/>
    <property type="evidence" value="ECO:0007669"/>
    <property type="project" value="InterPro"/>
</dbReference>
<evidence type="ECO:0000256" key="3">
    <source>
        <dbReference type="ARBA" id="ARBA00011381"/>
    </source>
</evidence>
<dbReference type="Gene3D" id="3.50.7.10">
    <property type="entry name" value="GroEL"/>
    <property type="match status" value="1"/>
</dbReference>
<dbReference type="InterPro" id="IPR017998">
    <property type="entry name" value="Chaperone_TCP-1"/>
</dbReference>
<evidence type="ECO:0000256" key="4">
    <source>
        <dbReference type="ARBA" id="ARBA00022741"/>
    </source>
</evidence>
<dbReference type="InterPro" id="IPR027410">
    <property type="entry name" value="TCP-1-like_intermed_sf"/>
</dbReference>
<evidence type="ECO:0000313" key="9">
    <source>
        <dbReference type="Proteomes" id="UP000030655"/>
    </source>
</evidence>
<dbReference type="EMBL" id="KK365131">
    <property type="protein sequence ID" value="KCZ82310.1"/>
    <property type="molecule type" value="Genomic_DNA"/>
</dbReference>
<evidence type="ECO:0000256" key="7">
    <source>
        <dbReference type="RuleBase" id="RU004187"/>
    </source>
</evidence>
<evidence type="ECO:0000256" key="6">
    <source>
        <dbReference type="ARBA" id="ARBA00023186"/>
    </source>
</evidence>
<dbReference type="GO" id="GO:0005832">
    <property type="term" value="C:chaperonin-containing T-complex"/>
    <property type="evidence" value="ECO:0007669"/>
    <property type="project" value="EnsemblFungi"/>
</dbReference>
<dbReference type="GO" id="GO:0051082">
    <property type="term" value="F:unfolded protein binding"/>
    <property type="evidence" value="ECO:0007669"/>
    <property type="project" value="EnsemblFungi"/>
</dbReference>
<gene>
    <name evidence="8" type="ORF">H312_00333</name>
</gene>
<dbReference type="InterPro" id="IPR002194">
    <property type="entry name" value="Chaperonin_TCP-1_CS"/>
</dbReference>
<dbReference type="Pfam" id="PF00118">
    <property type="entry name" value="Cpn60_TCP1"/>
    <property type="match status" value="1"/>
</dbReference>
<dbReference type="Gene3D" id="3.30.260.10">
    <property type="entry name" value="TCP-1-like chaperonin intermediate domain"/>
    <property type="match status" value="1"/>
</dbReference>
<comment type="similarity">
    <text evidence="2 7">Belongs to the TCP-1 chaperonin family.</text>
</comment>
<proteinExistence type="inferred from homology"/>
<dbReference type="AlphaFoldDB" id="A0A059F525"/>
<organism evidence="8 9">
    <name type="scientific">Anncaliia algerae PRA339</name>
    <dbReference type="NCBI Taxonomy" id="1288291"/>
    <lineage>
        <taxon>Eukaryota</taxon>
        <taxon>Fungi</taxon>
        <taxon>Fungi incertae sedis</taxon>
        <taxon>Microsporidia</taxon>
        <taxon>Tubulinosematoidea</taxon>
        <taxon>Tubulinosematidae</taxon>
        <taxon>Anncaliia</taxon>
    </lineage>
</organism>
<dbReference type="InterPro" id="IPR027413">
    <property type="entry name" value="GROEL-like_equatorial_sf"/>
</dbReference>
<keyword evidence="5 7" id="KW-0067">ATP-binding</keyword>
<dbReference type="SUPFAM" id="SSF48592">
    <property type="entry name" value="GroEL equatorial domain-like"/>
    <property type="match status" value="1"/>
</dbReference>
<dbReference type="HOGENOM" id="CLU_008891_6_2_1"/>
<keyword evidence="4 7" id="KW-0547">Nucleotide-binding</keyword>
<sequence length="478" mass="52823">MNIFTHNNIGTVEERGDDANATIYSGIELINSVLRTTLGPKGSYKVMDAGNKIYITNDGATILKNLVIDNPAAKLLIDASVSQDWEEGDGTTSIAVLATELLLEAKKLNIPRVSIIRGYELALKHCLNKLEELSIAISNDSDSEMINLARTTICSKVLKCDLQHFSKLCVDAIKKLENENDLNLIQIIKTSGNLEESYLSDGFILNKDVEVEEMENVSVLVANTSLDADKVKIYGAKINVDSLKSLSEIETAEKEKMQKKIEKITSIPFKCFVNRQIIYDYPLELLKQKKINVVEHADFDGVERLNKFLGGKIVSSFENLTEDSLGKCTKVKNITIGNDRMVLFENTGKKAVTIVLKGSSKEVLDEAERSIHDALCVLNKLKEEKKVIYGGGATEMELFFSLQDLTTTLKDKESESILAFANALQQIPVILAENGGLDFDLIKAKLRAEHKQGNTTFGVDFNTNSVGCMRNSGVLESL</sequence>
<dbReference type="SUPFAM" id="SSF52029">
    <property type="entry name" value="GroEL apical domain-like"/>
    <property type="match status" value="1"/>
</dbReference>
<name>A0A059F525_9MICR</name>
<dbReference type="OrthoDB" id="10248520at2759"/>
<dbReference type="GO" id="GO:0140662">
    <property type="term" value="F:ATP-dependent protein folding chaperone"/>
    <property type="evidence" value="ECO:0007669"/>
    <property type="project" value="InterPro"/>
</dbReference>
<evidence type="ECO:0000313" key="8">
    <source>
        <dbReference type="EMBL" id="KCZ82310.1"/>
    </source>
</evidence>
<dbReference type="VEuPathDB" id="MicrosporidiaDB:H312_00333"/>
<dbReference type="PROSITE" id="PS00751">
    <property type="entry name" value="TCP1_2"/>
    <property type="match status" value="1"/>
</dbReference>
<dbReference type="InterPro" id="IPR002423">
    <property type="entry name" value="Cpn60/GroEL/TCP-1"/>
</dbReference>
<dbReference type="STRING" id="1288291.A0A059F525"/>
<dbReference type="PRINTS" id="PR00304">
    <property type="entry name" value="TCOMPLEXTCP1"/>
</dbReference>
<dbReference type="Gene3D" id="1.10.560.10">
    <property type="entry name" value="GroEL-like equatorial domain"/>
    <property type="match status" value="1"/>
</dbReference>
<dbReference type="GO" id="GO:0005524">
    <property type="term" value="F:ATP binding"/>
    <property type="evidence" value="ECO:0007669"/>
    <property type="project" value="UniProtKB-KW"/>
</dbReference>